<evidence type="ECO:0000313" key="1">
    <source>
        <dbReference type="EMBL" id="TDO28603.1"/>
    </source>
</evidence>
<dbReference type="SUPFAM" id="SSF82185">
    <property type="entry name" value="Histone H3 K4-specific methyltransferase SET7/9 N-terminal domain"/>
    <property type="match status" value="1"/>
</dbReference>
<dbReference type="OrthoDB" id="656137at2"/>
<accession>A0A4R6J0E7</accession>
<proteinExistence type="predicted"/>
<evidence type="ECO:0000313" key="2">
    <source>
        <dbReference type="Proteomes" id="UP000295741"/>
    </source>
</evidence>
<dbReference type="Proteomes" id="UP000295741">
    <property type="component" value="Unassembled WGS sequence"/>
</dbReference>
<gene>
    <name evidence="1" type="ORF">BC659_0679</name>
</gene>
<dbReference type="EMBL" id="SNWP01000010">
    <property type="protein sequence ID" value="TDO28603.1"/>
    <property type="molecule type" value="Genomic_DNA"/>
</dbReference>
<reference evidence="1 2" key="1">
    <citation type="submission" date="2019-03" db="EMBL/GenBank/DDBJ databases">
        <title>Genomic Encyclopedia of Archaeal and Bacterial Type Strains, Phase II (KMG-II): from individual species to whole genera.</title>
        <authorList>
            <person name="Goeker M."/>
        </authorList>
    </citation>
    <scope>NUCLEOTIDE SEQUENCE [LARGE SCALE GENOMIC DNA]</scope>
    <source>
        <strain evidence="1 2">DSM 28323</strain>
    </source>
</reference>
<dbReference type="Gene3D" id="3.90.930.1">
    <property type="match status" value="1"/>
</dbReference>
<comment type="caution">
    <text evidence="1">The sequence shown here is derived from an EMBL/GenBank/DDBJ whole genome shotgun (WGS) entry which is preliminary data.</text>
</comment>
<dbReference type="InterPro" id="IPR011652">
    <property type="entry name" value="MORN_2"/>
</dbReference>
<protein>
    <submittedName>
        <fullName evidence="1">MORN repeat protein</fullName>
    </submittedName>
</protein>
<dbReference type="Pfam" id="PF07661">
    <property type="entry name" value="MORN_2"/>
    <property type="match status" value="1"/>
</dbReference>
<dbReference type="RefSeq" id="WP_133473237.1">
    <property type="nucleotide sequence ID" value="NZ_SNWP01000010.1"/>
</dbReference>
<dbReference type="AlphaFoldDB" id="A0A4R6J0E7"/>
<sequence length="204" mass="23906">MKWHLTICVFLLIACNGNQQQVKKKLHPVIPPVGVVADDPRLKLVNGLMYYADTLFSGHLHAFYANGTMQRMQGYYKGKEEGMLVTWFDNGQKESERYFVEGEKDSVHKGWWENGQLRFEYHFSNGRYDGDFREWSLNGRLAKHIEYRDGNEIRGKAWRENGKVYMSFEMKGSRRYGLMNAKPCYTLRNEKGEYLEVAQNKSPL</sequence>
<organism evidence="1 2">
    <name type="scientific">Sediminibacterium goheungense</name>
    <dbReference type="NCBI Taxonomy" id="1086393"/>
    <lineage>
        <taxon>Bacteria</taxon>
        <taxon>Pseudomonadati</taxon>
        <taxon>Bacteroidota</taxon>
        <taxon>Chitinophagia</taxon>
        <taxon>Chitinophagales</taxon>
        <taxon>Chitinophagaceae</taxon>
        <taxon>Sediminibacterium</taxon>
    </lineage>
</organism>
<name>A0A4R6J0E7_9BACT</name>
<keyword evidence="2" id="KW-1185">Reference proteome</keyword>
<dbReference type="PROSITE" id="PS51257">
    <property type="entry name" value="PROKAR_LIPOPROTEIN"/>
    <property type="match status" value="1"/>
</dbReference>